<dbReference type="OrthoDB" id="7065604at2"/>
<feature type="transmembrane region" description="Helical" evidence="1">
    <location>
        <begin position="67"/>
        <end position="85"/>
    </location>
</feature>
<evidence type="ECO:0000256" key="1">
    <source>
        <dbReference type="SAM" id="Phobius"/>
    </source>
</evidence>
<dbReference type="KEGG" id="pla:Plav_1707"/>
<keyword evidence="1" id="KW-0812">Transmembrane</keyword>
<evidence type="ECO:0000313" key="3">
    <source>
        <dbReference type="Proteomes" id="UP000006377"/>
    </source>
</evidence>
<feature type="transmembrane region" description="Helical" evidence="1">
    <location>
        <begin position="20"/>
        <end position="42"/>
    </location>
</feature>
<feature type="transmembrane region" description="Helical" evidence="1">
    <location>
        <begin position="92"/>
        <end position="113"/>
    </location>
</feature>
<keyword evidence="1" id="KW-1133">Transmembrane helix</keyword>
<evidence type="ECO:0000313" key="2">
    <source>
        <dbReference type="EMBL" id="ABS63326.1"/>
    </source>
</evidence>
<dbReference type="EMBL" id="CP000774">
    <property type="protein sequence ID" value="ABS63326.1"/>
    <property type="molecule type" value="Genomic_DNA"/>
</dbReference>
<protein>
    <submittedName>
        <fullName evidence="2">Uncharacterized protein</fullName>
    </submittedName>
</protein>
<proteinExistence type="predicted"/>
<dbReference type="AlphaFoldDB" id="A7HTU3"/>
<reference evidence="2 3" key="1">
    <citation type="journal article" date="2011" name="Stand. Genomic Sci.">
        <title>Complete genome sequence of Parvibaculum lavamentivorans type strain (DS-1(T)).</title>
        <authorList>
            <person name="Schleheck D."/>
            <person name="Weiss M."/>
            <person name="Pitluck S."/>
            <person name="Bruce D."/>
            <person name="Land M.L."/>
            <person name="Han S."/>
            <person name="Saunders E."/>
            <person name="Tapia R."/>
            <person name="Detter C."/>
            <person name="Brettin T."/>
            <person name="Han J."/>
            <person name="Woyke T."/>
            <person name="Goodwin L."/>
            <person name="Pennacchio L."/>
            <person name="Nolan M."/>
            <person name="Cook A.M."/>
            <person name="Kjelleberg S."/>
            <person name="Thomas T."/>
        </authorList>
    </citation>
    <scope>NUCLEOTIDE SEQUENCE [LARGE SCALE GENOMIC DNA]</scope>
    <source>
        <strain evidence="3">DS-1 / DSM 13023 / NCIMB 13966</strain>
    </source>
</reference>
<keyword evidence="3" id="KW-1185">Reference proteome</keyword>
<keyword evidence="1" id="KW-0472">Membrane</keyword>
<accession>A7HTU3</accession>
<organism evidence="2 3">
    <name type="scientific">Parvibaculum lavamentivorans (strain DS-1 / DSM 13023 / NCIMB 13966)</name>
    <dbReference type="NCBI Taxonomy" id="402881"/>
    <lineage>
        <taxon>Bacteria</taxon>
        <taxon>Pseudomonadati</taxon>
        <taxon>Pseudomonadota</taxon>
        <taxon>Alphaproteobacteria</taxon>
        <taxon>Hyphomicrobiales</taxon>
        <taxon>Parvibaculaceae</taxon>
        <taxon>Parvibaculum</taxon>
    </lineage>
</organism>
<dbReference type="eggNOG" id="COG1738">
    <property type="taxonomic scope" value="Bacteria"/>
</dbReference>
<gene>
    <name evidence="2" type="ordered locus">Plav_1707</name>
</gene>
<dbReference type="STRING" id="402881.Plav_1707"/>
<name>A7HTU3_PARL1</name>
<dbReference type="RefSeq" id="WP_012110618.1">
    <property type="nucleotide sequence ID" value="NC_009719.1"/>
</dbReference>
<sequence>MLDRGVDRIPVRRAGFISRVVTSIVRLILPVIALCAAFALSFCLRDMRVPELAILSEIDPILDPSDWANWGFLVLPVVFFILNLTSRRYGAALALTAALLAWLALGGALFWALREGLIGDFQEAIAPYAVAASFVGAMAVAQLVNILFFDWLRGIPWWKAPFFAALAGGVVFAIVFNTRPALVWDSELGARLAVESLIHFSWALAQLLPTAILRRTIRPLPGFGGA</sequence>
<feature type="transmembrane region" description="Helical" evidence="1">
    <location>
        <begin position="125"/>
        <end position="148"/>
    </location>
</feature>
<dbReference type="HOGENOM" id="CLU_1193065_0_0_5"/>
<feature type="transmembrane region" description="Helical" evidence="1">
    <location>
        <begin position="160"/>
        <end position="176"/>
    </location>
</feature>
<dbReference type="Proteomes" id="UP000006377">
    <property type="component" value="Chromosome"/>
</dbReference>